<comment type="similarity">
    <text evidence="3">Belongs to the RimP family.</text>
</comment>
<keyword evidence="2 3" id="KW-0690">Ribosome biogenesis</keyword>
<dbReference type="Gene3D" id="2.30.30.180">
    <property type="entry name" value="Ribosome maturation factor RimP, C-terminal domain"/>
    <property type="match status" value="1"/>
</dbReference>
<evidence type="ECO:0000259" key="5">
    <source>
        <dbReference type="Pfam" id="PF17384"/>
    </source>
</evidence>
<dbReference type="SUPFAM" id="SSF74942">
    <property type="entry name" value="YhbC-like, C-terminal domain"/>
    <property type="match status" value="1"/>
</dbReference>
<dbReference type="SUPFAM" id="SSF75420">
    <property type="entry name" value="YhbC-like, N-terminal domain"/>
    <property type="match status" value="1"/>
</dbReference>
<evidence type="ECO:0000259" key="4">
    <source>
        <dbReference type="Pfam" id="PF02576"/>
    </source>
</evidence>
<feature type="domain" description="Ribosome maturation factor RimP N-terminal" evidence="4">
    <location>
        <begin position="9"/>
        <end position="82"/>
    </location>
</feature>
<keyword evidence="7" id="KW-1185">Reference proteome</keyword>
<dbReference type="Gene3D" id="3.30.300.70">
    <property type="entry name" value="RimP-like superfamily, N-terminal"/>
    <property type="match status" value="1"/>
</dbReference>
<feature type="domain" description="Ribosome maturation factor RimP C-terminal" evidence="5">
    <location>
        <begin position="85"/>
        <end position="147"/>
    </location>
</feature>
<dbReference type="Pfam" id="PF02576">
    <property type="entry name" value="RimP_N"/>
    <property type="match status" value="1"/>
</dbReference>
<dbReference type="Proteomes" id="UP001320209">
    <property type="component" value="Chromosome"/>
</dbReference>
<evidence type="ECO:0000256" key="1">
    <source>
        <dbReference type="ARBA" id="ARBA00022490"/>
    </source>
</evidence>
<sequence>MTIFELRDLIAESLKELGICLVKASFEGRDNSKRLQVLIEKMDGSSVSIDECVVVSRRLAAAFSGIEFADRFSLEVSSAGIDRPLVKRADYDRFLGESVVVSLSRAVGDKKKLYAVLKSATDDGIELLVDGSGVMIGWDNIKSCRLDAKIRIQGKV</sequence>
<dbReference type="CDD" id="cd01734">
    <property type="entry name" value="YlxS_C"/>
    <property type="match status" value="1"/>
</dbReference>
<dbReference type="HAMAP" id="MF_01077">
    <property type="entry name" value="RimP"/>
    <property type="match status" value="1"/>
</dbReference>
<evidence type="ECO:0000313" key="6">
    <source>
        <dbReference type="EMBL" id="BDB96274.1"/>
    </source>
</evidence>
<comment type="subcellular location">
    <subcellularLocation>
        <location evidence="3">Cytoplasm</location>
    </subcellularLocation>
</comment>
<dbReference type="InterPro" id="IPR028998">
    <property type="entry name" value="RimP_C"/>
</dbReference>
<evidence type="ECO:0000256" key="3">
    <source>
        <dbReference type="HAMAP-Rule" id="MF_01077"/>
    </source>
</evidence>
<dbReference type="InterPro" id="IPR003728">
    <property type="entry name" value="Ribosome_maturation_RimP"/>
</dbReference>
<dbReference type="RefSeq" id="WP_236864502.1">
    <property type="nucleotide sequence ID" value="NZ_AP025225.1"/>
</dbReference>
<dbReference type="PANTHER" id="PTHR33867">
    <property type="entry name" value="RIBOSOME MATURATION FACTOR RIMP"/>
    <property type="match status" value="1"/>
</dbReference>
<reference evidence="6" key="1">
    <citation type="submission" date="2021-10" db="EMBL/GenBank/DDBJ databases">
        <title>Genome Sequence of The Candidatus Hydrogeosomobacter endosymbioticus, an Intracellular Bacterial Symbiont of the Anaerobic Ciliate GW7.</title>
        <authorList>
            <person name="Shiohama Y."/>
            <person name="Shinzato N."/>
        </authorList>
    </citation>
    <scope>NUCLEOTIDE SEQUENCE [LARGE SCALE GENOMIC DNA]</scope>
    <source>
        <strain evidence="6">200920</strain>
    </source>
</reference>
<dbReference type="EMBL" id="AP025225">
    <property type="protein sequence ID" value="BDB96274.1"/>
    <property type="molecule type" value="Genomic_DNA"/>
</dbReference>
<protein>
    <recommendedName>
        <fullName evidence="3">Ribosome maturation factor RimP</fullName>
    </recommendedName>
</protein>
<dbReference type="PANTHER" id="PTHR33867:SF1">
    <property type="entry name" value="RIBOSOME MATURATION FACTOR RIMP"/>
    <property type="match status" value="1"/>
</dbReference>
<accession>A0ABM7V927</accession>
<dbReference type="InterPro" id="IPR035956">
    <property type="entry name" value="RimP_N_sf"/>
</dbReference>
<comment type="function">
    <text evidence="3">Required for maturation of 30S ribosomal subunits.</text>
</comment>
<keyword evidence="1 3" id="KW-0963">Cytoplasm</keyword>
<organism evidence="6 7">
    <name type="scientific">Candidatus Hydrogenosomobacter endosymbioticus</name>
    <dbReference type="NCBI Taxonomy" id="2558174"/>
    <lineage>
        <taxon>Bacteria</taxon>
        <taxon>Pseudomonadati</taxon>
        <taxon>Pseudomonadota</taxon>
        <taxon>Alphaproteobacteria</taxon>
        <taxon>Holosporales</taxon>
        <taxon>Holosporaceae</taxon>
        <taxon>Candidatus Hydrogenosomobacter</taxon>
    </lineage>
</organism>
<evidence type="ECO:0000256" key="2">
    <source>
        <dbReference type="ARBA" id="ARBA00022517"/>
    </source>
</evidence>
<evidence type="ECO:0000313" key="7">
    <source>
        <dbReference type="Proteomes" id="UP001320209"/>
    </source>
</evidence>
<gene>
    <name evidence="3" type="primary">rimP</name>
    <name evidence="6" type="ORF">HYD_4070</name>
</gene>
<name>A0ABM7V927_9PROT</name>
<proteinExistence type="inferred from homology"/>
<dbReference type="InterPro" id="IPR036847">
    <property type="entry name" value="RimP_C_sf"/>
</dbReference>
<dbReference type="Pfam" id="PF17384">
    <property type="entry name" value="DUF150_C"/>
    <property type="match status" value="1"/>
</dbReference>
<dbReference type="InterPro" id="IPR028989">
    <property type="entry name" value="RimP_N"/>
</dbReference>